<evidence type="ECO:0000313" key="11">
    <source>
        <dbReference type="Proteomes" id="UP000693946"/>
    </source>
</evidence>
<dbReference type="EMBL" id="JAGKHQ010000008">
    <property type="protein sequence ID" value="KAG7510830.1"/>
    <property type="molecule type" value="Genomic_DNA"/>
</dbReference>
<dbReference type="GO" id="GO:0004843">
    <property type="term" value="F:cysteine-type deubiquitinase activity"/>
    <property type="evidence" value="ECO:0007669"/>
    <property type="project" value="UniProtKB-EC"/>
</dbReference>
<comment type="caution">
    <text evidence="10">The sequence shown here is derived from an EMBL/GenBank/DDBJ whole genome shotgun (WGS) entry which is preliminary data.</text>
</comment>
<keyword evidence="6" id="KW-0378">Hydrolase</keyword>
<dbReference type="PANTHER" id="PTHR12931">
    <property type="entry name" value="UBIQUITIN THIOLESTERASE PROTEIN OTUB"/>
    <property type="match status" value="1"/>
</dbReference>
<sequence length="682" mass="79441">MTTGKRFRRILRSPPLVTKATDTQIQENIRERPWIEQSKDPRLKLNVHNRIRNVFVTQAEDTTRPEQDRDVNHIPVVTETSSRLLEAGVNTLQKTLVLKKQAELEEVDELLALRRQEFKNCVADLTQRKSELEIKYQQTKERALKFERFVSENEMKRQRAMTKYEAARDQNISKQREIEDLTEQLKQLRTRQQALKDRMAKHKIYEDYLMKTLEYFPHTHFDNGSESTVMPIIQRHETLSVTNRELLQRLGHLEEQVEEDQRRLHTMKQEHSVKKLMVNKELSELQSELEMLKEKNKQAEVNLLMVQGLSREKIEEVGSLLMAINNLAEQCYLPTFGPLENMNVLTMMDMVKEYILDKADTERRARRLMESGSVMTSRTALMDKRERTSMKSISGKTLTKSSSKVRFTFHCYCDYCDVFNNIGRKQGTKTIVYCRFNRSTWYLQTSVLSSCGNVKMEDVCFVSEREDICSLFPDQSPDVKLKDLSSQFSSVRTVRGDGNCFYRAFCFAHMETVLHNTRALQGFKDKIIKSGQVLSSAGFDESAFNHHLDTVVSVIEQCQENEHEDTLLRLFNEKTTSDSVVQYLRLLTSAYLQNHADFFRNFVEAPSLHAYCRQEVEAMAMECDHVDILALSEALDICIHVVSVESDEQQLAHHVIPEGAEPSMHLLYQKAHYNILYPRPQH</sequence>
<evidence type="ECO:0000259" key="9">
    <source>
        <dbReference type="PROSITE" id="PS50802"/>
    </source>
</evidence>
<dbReference type="Pfam" id="PF10275">
    <property type="entry name" value="Peptidase_C65"/>
    <property type="match status" value="1"/>
</dbReference>
<dbReference type="GO" id="GO:0071108">
    <property type="term" value="P:protein K48-linked deubiquitination"/>
    <property type="evidence" value="ECO:0007669"/>
    <property type="project" value="TreeGrafter"/>
</dbReference>
<protein>
    <recommendedName>
        <fullName evidence="3">ubiquitinyl hydrolase 1</fullName>
        <ecNumber evidence="3">3.4.19.12</ecNumber>
    </recommendedName>
</protein>
<proteinExistence type="inferred from homology"/>
<dbReference type="FunFam" id="1.20.1300.20:FF:000001">
    <property type="entry name" value="Ubiquitin thioesterase OTUB1"/>
    <property type="match status" value="1"/>
</dbReference>
<evidence type="ECO:0000256" key="6">
    <source>
        <dbReference type="ARBA" id="ARBA00022801"/>
    </source>
</evidence>
<feature type="coiled-coil region" evidence="8">
    <location>
        <begin position="243"/>
        <end position="302"/>
    </location>
</feature>
<accession>A0AAV6S1F4</accession>
<keyword evidence="11" id="KW-1185">Reference proteome</keyword>
<dbReference type="InterPro" id="IPR019400">
    <property type="entry name" value="Peptidase_C65_otubain"/>
</dbReference>
<comment type="similarity">
    <text evidence="2">Belongs to the peptidase C65 family.</text>
</comment>
<evidence type="ECO:0000256" key="3">
    <source>
        <dbReference type="ARBA" id="ARBA00012759"/>
    </source>
</evidence>
<gene>
    <name evidence="10" type="ORF">JOB18_033121</name>
</gene>
<evidence type="ECO:0000256" key="8">
    <source>
        <dbReference type="SAM" id="Coils"/>
    </source>
</evidence>
<keyword evidence="7" id="KW-0788">Thiol protease</keyword>
<evidence type="ECO:0000256" key="5">
    <source>
        <dbReference type="ARBA" id="ARBA00022786"/>
    </source>
</evidence>
<dbReference type="AlphaFoldDB" id="A0AAV6S1F4"/>
<dbReference type="Proteomes" id="UP000693946">
    <property type="component" value="Linkage Group LG16"/>
</dbReference>
<feature type="domain" description="OTU" evidence="9">
    <location>
        <begin position="489"/>
        <end position="679"/>
    </location>
</feature>
<keyword evidence="8" id="KW-0175">Coiled coil</keyword>
<dbReference type="InterPro" id="IPR025252">
    <property type="entry name" value="DUF4200"/>
</dbReference>
<dbReference type="EC" id="3.4.19.12" evidence="3"/>
<keyword evidence="4" id="KW-0645">Protease</keyword>
<dbReference type="GO" id="GO:0043130">
    <property type="term" value="F:ubiquitin binding"/>
    <property type="evidence" value="ECO:0007669"/>
    <property type="project" value="TreeGrafter"/>
</dbReference>
<evidence type="ECO:0000256" key="4">
    <source>
        <dbReference type="ARBA" id="ARBA00022670"/>
    </source>
</evidence>
<comment type="catalytic activity">
    <reaction evidence="1">
        <text>Thiol-dependent hydrolysis of ester, thioester, amide, peptide and isopeptide bonds formed by the C-terminal Gly of ubiquitin (a 76-residue protein attached to proteins as an intracellular targeting signal).</text>
        <dbReference type="EC" id="3.4.19.12"/>
    </reaction>
</comment>
<feature type="coiled-coil region" evidence="8">
    <location>
        <begin position="115"/>
        <end position="198"/>
    </location>
</feature>
<dbReference type="InterPro" id="IPR003323">
    <property type="entry name" value="OTU_dom"/>
</dbReference>
<name>A0AAV6S1F4_SOLSE</name>
<evidence type="ECO:0000256" key="1">
    <source>
        <dbReference type="ARBA" id="ARBA00000707"/>
    </source>
</evidence>
<dbReference type="PROSITE" id="PS50802">
    <property type="entry name" value="OTU"/>
    <property type="match status" value="1"/>
</dbReference>
<evidence type="ECO:0000313" key="10">
    <source>
        <dbReference type="EMBL" id="KAG7510830.1"/>
    </source>
</evidence>
<dbReference type="PANTHER" id="PTHR12931:SF32">
    <property type="entry name" value="UBIQUITIN THIOESTERASE"/>
    <property type="match status" value="1"/>
</dbReference>
<dbReference type="GO" id="GO:0005634">
    <property type="term" value="C:nucleus"/>
    <property type="evidence" value="ECO:0007669"/>
    <property type="project" value="TreeGrafter"/>
</dbReference>
<dbReference type="Pfam" id="PF13863">
    <property type="entry name" value="DUF4200"/>
    <property type="match status" value="1"/>
</dbReference>
<dbReference type="GO" id="GO:0006508">
    <property type="term" value="P:proteolysis"/>
    <property type="evidence" value="ECO:0007669"/>
    <property type="project" value="UniProtKB-KW"/>
</dbReference>
<evidence type="ECO:0000256" key="7">
    <source>
        <dbReference type="ARBA" id="ARBA00022807"/>
    </source>
</evidence>
<reference evidence="10 11" key="1">
    <citation type="journal article" date="2021" name="Sci. Rep.">
        <title>Chromosome anchoring in Senegalese sole (Solea senegalensis) reveals sex-associated markers and genome rearrangements in flatfish.</title>
        <authorList>
            <person name="Guerrero-Cozar I."/>
            <person name="Gomez-Garrido J."/>
            <person name="Berbel C."/>
            <person name="Martinez-Blanch J.F."/>
            <person name="Alioto T."/>
            <person name="Claros M.G."/>
            <person name="Gagnaire P.A."/>
            <person name="Manchado M."/>
        </authorList>
    </citation>
    <scope>NUCLEOTIDE SEQUENCE [LARGE SCALE GENOMIC DNA]</scope>
    <source>
        <strain evidence="10">Sse05_10M</strain>
    </source>
</reference>
<evidence type="ECO:0000256" key="2">
    <source>
        <dbReference type="ARBA" id="ARBA00006579"/>
    </source>
</evidence>
<dbReference type="GO" id="GO:2000780">
    <property type="term" value="P:negative regulation of double-strand break repair"/>
    <property type="evidence" value="ECO:0007669"/>
    <property type="project" value="TreeGrafter"/>
</dbReference>
<keyword evidence="5" id="KW-0833">Ubl conjugation pathway</keyword>
<organism evidence="10 11">
    <name type="scientific">Solea senegalensis</name>
    <name type="common">Senegalese sole</name>
    <dbReference type="NCBI Taxonomy" id="28829"/>
    <lineage>
        <taxon>Eukaryota</taxon>
        <taxon>Metazoa</taxon>
        <taxon>Chordata</taxon>
        <taxon>Craniata</taxon>
        <taxon>Vertebrata</taxon>
        <taxon>Euteleostomi</taxon>
        <taxon>Actinopterygii</taxon>
        <taxon>Neopterygii</taxon>
        <taxon>Teleostei</taxon>
        <taxon>Neoteleostei</taxon>
        <taxon>Acanthomorphata</taxon>
        <taxon>Carangaria</taxon>
        <taxon>Pleuronectiformes</taxon>
        <taxon>Pleuronectoidei</taxon>
        <taxon>Soleidae</taxon>
        <taxon>Solea</taxon>
    </lineage>
</organism>